<dbReference type="PROSITE" id="PS00101">
    <property type="entry name" value="HEXAPEP_TRANSFERASES"/>
    <property type="match status" value="1"/>
</dbReference>
<evidence type="ECO:0000256" key="6">
    <source>
        <dbReference type="ARBA" id="ARBA00023315"/>
    </source>
</evidence>
<gene>
    <name evidence="9" type="ORF">METZ01_LOCUS184441</name>
</gene>
<dbReference type="GO" id="GO:0005737">
    <property type="term" value="C:cytoplasm"/>
    <property type="evidence" value="ECO:0007669"/>
    <property type="project" value="InterPro"/>
</dbReference>
<evidence type="ECO:0000256" key="7">
    <source>
        <dbReference type="SAM" id="MobiDB-lite"/>
    </source>
</evidence>
<dbReference type="NCBIfam" id="TIGR01172">
    <property type="entry name" value="cysE"/>
    <property type="match status" value="1"/>
</dbReference>
<feature type="domain" description="Serine acetyltransferase N-terminal" evidence="8">
    <location>
        <begin position="36"/>
        <end position="140"/>
    </location>
</feature>
<accession>A0A382D1Y4</accession>
<dbReference type="InterPro" id="IPR005881">
    <property type="entry name" value="Ser_O-AcTrfase"/>
</dbReference>
<dbReference type="InterPro" id="IPR053376">
    <property type="entry name" value="Serine_acetyltransferase"/>
</dbReference>
<dbReference type="EMBL" id="UINC01036909">
    <property type="protein sequence ID" value="SVB31587.1"/>
    <property type="molecule type" value="Genomic_DNA"/>
</dbReference>
<evidence type="ECO:0000256" key="2">
    <source>
        <dbReference type="ARBA" id="ARBA00007274"/>
    </source>
</evidence>
<evidence type="ECO:0000313" key="9">
    <source>
        <dbReference type="EMBL" id="SVB31587.1"/>
    </source>
</evidence>
<evidence type="ECO:0000256" key="5">
    <source>
        <dbReference type="ARBA" id="ARBA00022679"/>
    </source>
</evidence>
<dbReference type="UniPathway" id="UPA00136">
    <property type="reaction ID" value="UER00199"/>
</dbReference>
<dbReference type="SUPFAM" id="SSF51161">
    <property type="entry name" value="Trimeric LpxA-like enzymes"/>
    <property type="match status" value="1"/>
</dbReference>
<feature type="region of interest" description="Disordered" evidence="7">
    <location>
        <begin position="277"/>
        <end position="297"/>
    </location>
</feature>
<dbReference type="FunFam" id="2.160.10.10:FF:000002">
    <property type="entry name" value="Serine acetyltransferase"/>
    <property type="match status" value="1"/>
</dbReference>
<evidence type="ECO:0000256" key="4">
    <source>
        <dbReference type="ARBA" id="ARBA00022605"/>
    </source>
</evidence>
<dbReference type="Pfam" id="PF06426">
    <property type="entry name" value="SATase_N"/>
    <property type="match status" value="1"/>
</dbReference>
<dbReference type="Pfam" id="PF00132">
    <property type="entry name" value="Hexapep"/>
    <property type="match status" value="1"/>
</dbReference>
<dbReference type="InterPro" id="IPR042122">
    <property type="entry name" value="Ser_AcTrfase_N_sf"/>
</dbReference>
<reference evidence="9" key="1">
    <citation type="submission" date="2018-05" db="EMBL/GenBank/DDBJ databases">
        <authorList>
            <person name="Lanie J.A."/>
            <person name="Ng W.-L."/>
            <person name="Kazmierczak K.M."/>
            <person name="Andrzejewski T.M."/>
            <person name="Davidsen T.M."/>
            <person name="Wayne K.J."/>
            <person name="Tettelin H."/>
            <person name="Glass J.I."/>
            <person name="Rusch D."/>
            <person name="Podicherti R."/>
            <person name="Tsui H.-C.T."/>
            <person name="Winkler M.E."/>
        </authorList>
    </citation>
    <scope>NUCLEOTIDE SEQUENCE</scope>
</reference>
<evidence type="ECO:0000256" key="1">
    <source>
        <dbReference type="ARBA" id="ARBA00004876"/>
    </source>
</evidence>
<dbReference type="InterPro" id="IPR010493">
    <property type="entry name" value="Ser_AcTrfase_N"/>
</dbReference>
<dbReference type="InterPro" id="IPR011004">
    <property type="entry name" value="Trimer_LpxA-like_sf"/>
</dbReference>
<keyword evidence="5" id="KW-0808">Transferase</keyword>
<evidence type="ECO:0000256" key="3">
    <source>
        <dbReference type="ARBA" id="ARBA00013266"/>
    </source>
</evidence>
<sequence>MTETLQWRRRARAQLPYGGVGRMQDVKKLKDRVDPIWDAIRQEVEQKIQLEPLLASFLQAAVLAHGTLEQSLSLHLAHKLGAPTLTEVFLRDVIDDSMAADASIGASIRADLQAFRERDPACARYSVPLLYFKGFHALQAYRIEHFLWHQERSELALYLQSRVSEVFAVDIHPAAQIGSGILLDHATGLVIGETAVVGDHVSLLHEVTLGGTGKATGDRHPKIRSGVLIGAGAKILGNVEIGEGAKVAAGSMVLNDVPAHCTVAGVPAQPVGECKESQPALEMNQGLGEQRQTELLD</sequence>
<dbReference type="CDD" id="cd03354">
    <property type="entry name" value="LbH_SAT"/>
    <property type="match status" value="1"/>
</dbReference>
<dbReference type="EC" id="2.3.1.30" evidence="3"/>
<dbReference type="GO" id="GO:0006535">
    <property type="term" value="P:cysteine biosynthetic process from serine"/>
    <property type="evidence" value="ECO:0007669"/>
    <property type="project" value="InterPro"/>
</dbReference>
<dbReference type="GO" id="GO:0009001">
    <property type="term" value="F:serine O-acetyltransferase activity"/>
    <property type="evidence" value="ECO:0007669"/>
    <property type="project" value="UniProtKB-EC"/>
</dbReference>
<evidence type="ECO:0000259" key="8">
    <source>
        <dbReference type="SMART" id="SM00971"/>
    </source>
</evidence>
<dbReference type="InterPro" id="IPR018357">
    <property type="entry name" value="Hexapep_transf_CS"/>
</dbReference>
<organism evidence="9">
    <name type="scientific">marine metagenome</name>
    <dbReference type="NCBI Taxonomy" id="408172"/>
    <lineage>
        <taxon>unclassified sequences</taxon>
        <taxon>metagenomes</taxon>
        <taxon>ecological metagenomes</taxon>
    </lineage>
</organism>
<dbReference type="Gene3D" id="1.10.3130.10">
    <property type="entry name" value="serine acetyltransferase, domain 1"/>
    <property type="match status" value="1"/>
</dbReference>
<name>A0A382D1Y4_9ZZZZ</name>
<dbReference type="InterPro" id="IPR045304">
    <property type="entry name" value="LbH_SAT"/>
</dbReference>
<dbReference type="InterPro" id="IPR001451">
    <property type="entry name" value="Hexapep"/>
</dbReference>
<dbReference type="AlphaFoldDB" id="A0A382D1Y4"/>
<dbReference type="SMART" id="SM00971">
    <property type="entry name" value="SATase_N"/>
    <property type="match status" value="1"/>
</dbReference>
<proteinExistence type="inferred from homology"/>
<comment type="similarity">
    <text evidence="2">Belongs to the transferase hexapeptide repeat family.</text>
</comment>
<dbReference type="PANTHER" id="PTHR42811">
    <property type="entry name" value="SERINE ACETYLTRANSFERASE"/>
    <property type="match status" value="1"/>
</dbReference>
<keyword evidence="6" id="KW-0012">Acyltransferase</keyword>
<dbReference type="Gene3D" id="2.160.10.10">
    <property type="entry name" value="Hexapeptide repeat proteins"/>
    <property type="match status" value="1"/>
</dbReference>
<protein>
    <recommendedName>
        <fullName evidence="3">serine O-acetyltransferase</fullName>
        <ecNumber evidence="3">2.3.1.30</ecNumber>
    </recommendedName>
</protein>
<keyword evidence="4" id="KW-0028">Amino-acid biosynthesis</keyword>
<dbReference type="NCBIfam" id="NF041874">
    <property type="entry name" value="EPS_EpsC"/>
    <property type="match status" value="1"/>
</dbReference>
<comment type="pathway">
    <text evidence="1">Amino-acid biosynthesis; L-cysteine biosynthesis; L-cysteine from L-serine: step 1/2.</text>
</comment>